<evidence type="ECO:0000313" key="3">
    <source>
        <dbReference type="Proteomes" id="UP000261031"/>
    </source>
</evidence>
<dbReference type="EMBL" id="QSWD01000002">
    <property type="protein sequence ID" value="RGP03808.1"/>
    <property type="molecule type" value="Genomic_DNA"/>
</dbReference>
<proteinExistence type="predicted"/>
<organism evidence="1 3">
    <name type="scientific">Bifidobacterium pseudocatenulatum</name>
    <dbReference type="NCBI Taxonomy" id="28026"/>
    <lineage>
        <taxon>Bacteria</taxon>
        <taxon>Bacillati</taxon>
        <taxon>Actinomycetota</taxon>
        <taxon>Actinomycetes</taxon>
        <taxon>Bifidobacteriales</taxon>
        <taxon>Bifidobacteriaceae</taxon>
        <taxon>Bifidobacterium</taxon>
    </lineage>
</organism>
<gene>
    <name evidence="2" type="ORF">DXA22_10340</name>
    <name evidence="1" type="ORF">DXA79_04940</name>
</gene>
<dbReference type="Proteomes" id="UP000261031">
    <property type="component" value="Unassembled WGS sequence"/>
</dbReference>
<dbReference type="RefSeq" id="WP_117612011.1">
    <property type="nucleotide sequence ID" value="NZ_CP079235.1"/>
</dbReference>
<evidence type="ECO:0000313" key="4">
    <source>
        <dbReference type="Proteomes" id="UP000284163"/>
    </source>
</evidence>
<accession>A0A3E5HPN7</accession>
<dbReference type="Proteomes" id="UP000284163">
    <property type="component" value="Unassembled WGS sequence"/>
</dbReference>
<evidence type="ECO:0000313" key="2">
    <source>
        <dbReference type="EMBL" id="RGY74291.1"/>
    </source>
</evidence>
<dbReference type="AlphaFoldDB" id="A0A3E5HPN7"/>
<name>A0A3E5HPN7_BIFPS</name>
<protein>
    <submittedName>
        <fullName evidence="1">Uncharacterized protein</fullName>
    </submittedName>
</protein>
<reference evidence="3 4" key="1">
    <citation type="submission" date="2018-08" db="EMBL/GenBank/DDBJ databases">
        <title>A genome reference for cultivated species of the human gut microbiota.</title>
        <authorList>
            <person name="Zou Y."/>
            <person name="Xue W."/>
            <person name="Luo G."/>
        </authorList>
    </citation>
    <scope>NUCLEOTIDE SEQUENCE [LARGE SCALE GENOMIC DNA]</scope>
    <source>
        <strain evidence="2 4">CF01-1</strain>
        <strain evidence="1 3">OF05-12</strain>
    </source>
</reference>
<comment type="caution">
    <text evidence="1">The sequence shown here is derived from an EMBL/GenBank/DDBJ whole genome shotgun (WGS) entry which is preliminary data.</text>
</comment>
<dbReference type="EMBL" id="QSDK01000039">
    <property type="protein sequence ID" value="RGY74291.1"/>
    <property type="molecule type" value="Genomic_DNA"/>
</dbReference>
<sequence length="121" mass="13996">MNTKFVRVLGYDIRSYRSNTVLLHILCDDGTIIEHDVYGTVPSENDGWPSFLHDLGRWSKDIGATADRIREWLADTDSETLARWEIIAYGDRPLDRYVLDASGPERAAIREMLDRIERIKE</sequence>
<evidence type="ECO:0000313" key="1">
    <source>
        <dbReference type="EMBL" id="RGP03808.1"/>
    </source>
</evidence>